<proteinExistence type="predicted"/>
<dbReference type="AlphaFoldDB" id="A0AAV3NPX9"/>
<feature type="compositionally biased region" description="Basic residues" evidence="1">
    <location>
        <begin position="1"/>
        <end position="12"/>
    </location>
</feature>
<dbReference type="PANTHER" id="PTHR34207">
    <property type="entry name" value="PROTEIN BIC1"/>
    <property type="match status" value="1"/>
</dbReference>
<organism evidence="2 3">
    <name type="scientific">Lithospermum erythrorhizon</name>
    <name type="common">Purple gromwell</name>
    <name type="synonym">Lithospermum officinale var. erythrorhizon</name>
    <dbReference type="NCBI Taxonomy" id="34254"/>
    <lineage>
        <taxon>Eukaryota</taxon>
        <taxon>Viridiplantae</taxon>
        <taxon>Streptophyta</taxon>
        <taxon>Embryophyta</taxon>
        <taxon>Tracheophyta</taxon>
        <taxon>Spermatophyta</taxon>
        <taxon>Magnoliopsida</taxon>
        <taxon>eudicotyledons</taxon>
        <taxon>Gunneridae</taxon>
        <taxon>Pentapetalae</taxon>
        <taxon>asterids</taxon>
        <taxon>lamiids</taxon>
        <taxon>Boraginales</taxon>
        <taxon>Boraginaceae</taxon>
        <taxon>Boraginoideae</taxon>
        <taxon>Lithospermeae</taxon>
        <taxon>Lithospermum</taxon>
    </lineage>
</organism>
<protein>
    <submittedName>
        <fullName evidence="2">Uncharacterized protein</fullName>
    </submittedName>
</protein>
<name>A0AAV3NPX9_LITER</name>
<keyword evidence="3" id="KW-1185">Reference proteome</keyword>
<dbReference type="PANTHER" id="PTHR34207:SF17">
    <property type="entry name" value="PROTEIN BIC2"/>
    <property type="match status" value="1"/>
</dbReference>
<comment type="caution">
    <text evidence="2">The sequence shown here is derived from an EMBL/GenBank/DDBJ whole genome shotgun (WGS) entry which is preliminary data.</text>
</comment>
<evidence type="ECO:0000256" key="1">
    <source>
        <dbReference type="SAM" id="MobiDB-lite"/>
    </source>
</evidence>
<reference evidence="2 3" key="1">
    <citation type="submission" date="2024-01" db="EMBL/GenBank/DDBJ databases">
        <title>The complete chloroplast genome sequence of Lithospermum erythrorhizon: insights into the phylogenetic relationship among Boraginaceae species and the maternal lineages of purple gromwells.</title>
        <authorList>
            <person name="Okada T."/>
            <person name="Watanabe K."/>
        </authorList>
    </citation>
    <scope>NUCLEOTIDE SEQUENCE [LARGE SCALE GENOMIC DNA]</scope>
</reference>
<sequence length="161" mass="18227">MDHTSSNKRKIFRPHEANKLAKRKRNETFSHKTNSISKNDEDQLMLDGGSSFKAAVTVDNIRRLMAVDEASKEVITPPPCGGERVKKYWAELGARRVFIPERWNQEGLLMDWIDYSSFDSLLAPKGIDSARKALIAQAQATKISSTREKLSQPKRSTNSYS</sequence>
<evidence type="ECO:0000313" key="3">
    <source>
        <dbReference type="Proteomes" id="UP001454036"/>
    </source>
</evidence>
<evidence type="ECO:0000313" key="2">
    <source>
        <dbReference type="EMBL" id="GAA0140942.1"/>
    </source>
</evidence>
<accession>A0AAV3NPX9</accession>
<feature type="region of interest" description="Disordered" evidence="1">
    <location>
        <begin position="1"/>
        <end position="35"/>
    </location>
</feature>
<dbReference type="Proteomes" id="UP001454036">
    <property type="component" value="Unassembled WGS sequence"/>
</dbReference>
<dbReference type="EMBL" id="BAABME010000233">
    <property type="protein sequence ID" value="GAA0140942.1"/>
    <property type="molecule type" value="Genomic_DNA"/>
</dbReference>
<feature type="region of interest" description="Disordered" evidence="1">
    <location>
        <begin position="142"/>
        <end position="161"/>
    </location>
</feature>
<dbReference type="InterPro" id="IPR040374">
    <property type="entry name" value="BIC"/>
</dbReference>
<dbReference type="CDD" id="cd22645">
    <property type="entry name" value="BIC1_CID"/>
    <property type="match status" value="1"/>
</dbReference>
<gene>
    <name evidence="2" type="ORF">LIER_02197</name>
</gene>
<dbReference type="GO" id="GO:0009785">
    <property type="term" value="P:blue light signaling pathway"/>
    <property type="evidence" value="ECO:0007669"/>
    <property type="project" value="InterPro"/>
</dbReference>